<accession>A0A0V1M6V5</accession>
<proteinExistence type="predicted"/>
<feature type="transmembrane region" description="Helical" evidence="1">
    <location>
        <begin position="88"/>
        <end position="108"/>
    </location>
</feature>
<dbReference type="EMBL" id="JYDO01000189">
    <property type="protein sequence ID" value="KRZ67675.1"/>
    <property type="molecule type" value="Genomic_DNA"/>
</dbReference>
<evidence type="ECO:0000256" key="1">
    <source>
        <dbReference type="SAM" id="Phobius"/>
    </source>
</evidence>
<name>A0A0V1M6V5_9BILA</name>
<keyword evidence="1" id="KW-0812">Transmembrane</keyword>
<organism evidence="2 3">
    <name type="scientific">Trichinella papuae</name>
    <dbReference type="NCBI Taxonomy" id="268474"/>
    <lineage>
        <taxon>Eukaryota</taxon>
        <taxon>Metazoa</taxon>
        <taxon>Ecdysozoa</taxon>
        <taxon>Nematoda</taxon>
        <taxon>Enoplea</taxon>
        <taxon>Dorylaimia</taxon>
        <taxon>Trichinellida</taxon>
        <taxon>Trichinellidae</taxon>
        <taxon>Trichinella</taxon>
    </lineage>
</organism>
<evidence type="ECO:0000313" key="3">
    <source>
        <dbReference type="Proteomes" id="UP000054843"/>
    </source>
</evidence>
<keyword evidence="3" id="KW-1185">Reference proteome</keyword>
<sequence>MRLTKTKKSSKKVFDFQKGNFREKNESEKKVQESCERVNFKNDTTKHRLKICQQMLWTVTFEYCISLQRLLISYQIRSDQIRSVYSKLYGIFNTALLLLYYCLLSLVIFMESSIFFYMGITILFGWILVVLILLRRYWFVWQCPSCCCYRWSSLCCRRRCTEPSSKKIICEEQCLTEI</sequence>
<reference evidence="2 3" key="1">
    <citation type="submission" date="2015-01" db="EMBL/GenBank/DDBJ databases">
        <title>Evolution of Trichinella species and genotypes.</title>
        <authorList>
            <person name="Korhonen P.K."/>
            <person name="Edoardo P."/>
            <person name="Giuseppe L.R."/>
            <person name="Gasser R.B."/>
        </authorList>
    </citation>
    <scope>NUCLEOTIDE SEQUENCE [LARGE SCALE GENOMIC DNA]</scope>
    <source>
        <strain evidence="2">ISS1980</strain>
    </source>
</reference>
<gene>
    <name evidence="2" type="ORF">T10_13705</name>
</gene>
<protein>
    <submittedName>
        <fullName evidence="2">Uncharacterized protein</fullName>
    </submittedName>
</protein>
<evidence type="ECO:0000313" key="2">
    <source>
        <dbReference type="EMBL" id="KRZ67675.1"/>
    </source>
</evidence>
<dbReference type="AlphaFoldDB" id="A0A0V1M6V5"/>
<keyword evidence="1" id="KW-1133">Transmembrane helix</keyword>
<comment type="caution">
    <text evidence="2">The sequence shown here is derived from an EMBL/GenBank/DDBJ whole genome shotgun (WGS) entry which is preliminary data.</text>
</comment>
<feature type="transmembrane region" description="Helical" evidence="1">
    <location>
        <begin position="114"/>
        <end position="134"/>
    </location>
</feature>
<dbReference type="Proteomes" id="UP000054843">
    <property type="component" value="Unassembled WGS sequence"/>
</dbReference>
<keyword evidence="1" id="KW-0472">Membrane</keyword>